<gene>
    <name evidence="2" type="ORF">CKAN_02578700</name>
</gene>
<evidence type="ECO:0000313" key="3">
    <source>
        <dbReference type="Proteomes" id="UP000283530"/>
    </source>
</evidence>
<feature type="region of interest" description="Disordered" evidence="1">
    <location>
        <begin position="25"/>
        <end position="48"/>
    </location>
</feature>
<proteinExistence type="predicted"/>
<evidence type="ECO:0000256" key="1">
    <source>
        <dbReference type="SAM" id="MobiDB-lite"/>
    </source>
</evidence>
<comment type="caution">
    <text evidence="2">The sequence shown here is derived from an EMBL/GenBank/DDBJ whole genome shotgun (WGS) entry which is preliminary data.</text>
</comment>
<dbReference type="EMBL" id="QPKB01000012">
    <property type="protein sequence ID" value="RWR96404.1"/>
    <property type="molecule type" value="Genomic_DNA"/>
</dbReference>
<sequence>MEMVIKIEHTKAIAHVGVCMREATPAADESTISPVSRGEGEGPTPSNLSASQFTIIKVNFEDEDKPLKIIKTAKLVACDVIGIHMIDVRSKWAE</sequence>
<organism evidence="2 3">
    <name type="scientific">Cinnamomum micranthum f. kanehirae</name>
    <dbReference type="NCBI Taxonomy" id="337451"/>
    <lineage>
        <taxon>Eukaryota</taxon>
        <taxon>Viridiplantae</taxon>
        <taxon>Streptophyta</taxon>
        <taxon>Embryophyta</taxon>
        <taxon>Tracheophyta</taxon>
        <taxon>Spermatophyta</taxon>
        <taxon>Magnoliopsida</taxon>
        <taxon>Magnoliidae</taxon>
        <taxon>Laurales</taxon>
        <taxon>Lauraceae</taxon>
        <taxon>Cinnamomum</taxon>
    </lineage>
</organism>
<reference evidence="2 3" key="1">
    <citation type="journal article" date="2019" name="Nat. Plants">
        <title>Stout camphor tree genome fills gaps in understanding of flowering plant genome evolution.</title>
        <authorList>
            <person name="Chaw S.M."/>
            <person name="Liu Y.C."/>
            <person name="Wu Y.W."/>
            <person name="Wang H.Y."/>
            <person name="Lin C.I."/>
            <person name="Wu C.S."/>
            <person name="Ke H.M."/>
            <person name="Chang L.Y."/>
            <person name="Hsu C.Y."/>
            <person name="Yang H.T."/>
            <person name="Sudianto E."/>
            <person name="Hsu M.H."/>
            <person name="Wu K.P."/>
            <person name="Wang L.N."/>
            <person name="Leebens-Mack J.H."/>
            <person name="Tsai I.J."/>
        </authorList>
    </citation>
    <scope>NUCLEOTIDE SEQUENCE [LARGE SCALE GENOMIC DNA]</scope>
    <source>
        <strain evidence="3">cv. Chaw 1501</strain>
        <tissue evidence="2">Young leaves</tissue>
    </source>
</reference>
<evidence type="ECO:0000313" key="2">
    <source>
        <dbReference type="EMBL" id="RWR96404.1"/>
    </source>
</evidence>
<name>A0A3S3R9A6_9MAGN</name>
<dbReference type="Proteomes" id="UP000283530">
    <property type="component" value="Unassembled WGS sequence"/>
</dbReference>
<accession>A0A3S3R9A6</accession>
<keyword evidence="3" id="KW-1185">Reference proteome</keyword>
<dbReference type="AlphaFoldDB" id="A0A3S3R9A6"/>
<protein>
    <submittedName>
        <fullName evidence="2">Uncharacterized protein</fullName>
    </submittedName>
</protein>